<keyword evidence="1" id="KW-0521">NADP</keyword>
<sequence length="300" mass="32160">MSSTIKNVAIVGAAGALGSVILDKLIASGRFNIKVVRRSGSKPSLPAGIEIAEVDFTALDSLKSALAGQDAVVSAVGNEGIESQILLADAAASIGVKRFIPSEFGSNLENPRARQLVVYAPKVKVQDHIIKTSKTTDMTYTFVFNNVFLDWGLQHDFVLSTSNSKPILINGGDLLFSATTLSSIGDAVVGILSHPVETKNRAVRIHDLVTSQNQLLALAKQAAPGRLWEPMIVSLDDMVAKADEMLAKGILDMQTFAPYLSRAALDPNYGGNFEQTDNELLGIKGKTEQDVIQIFKKHLS</sequence>
<dbReference type="InterPro" id="IPR051609">
    <property type="entry name" value="NmrA/Isoflavone_reductase-like"/>
</dbReference>
<reference evidence="4 5" key="1">
    <citation type="journal article" date="2018" name="IMA Fungus">
        <title>IMA Genome-F 9: Draft genome sequence of Annulohypoxylon stygium, Aspergillus mulundensis, Berkeleyomyces basicola (syn. Thielaviopsis basicola), Ceratocystis smalleyi, two Cercospora beticola strains, Coleophoma cylindrospora, Fusarium fracticaudum, Phialophora cf. hyalina, and Morchella septimelata.</title>
        <authorList>
            <person name="Wingfield B.D."/>
            <person name="Bills G.F."/>
            <person name="Dong Y."/>
            <person name="Huang W."/>
            <person name="Nel W.J."/>
            <person name="Swalarsk-Parry B.S."/>
            <person name="Vaghefi N."/>
            <person name="Wilken P.M."/>
            <person name="An Z."/>
            <person name="de Beer Z.W."/>
            <person name="De Vos L."/>
            <person name="Chen L."/>
            <person name="Duong T.A."/>
            <person name="Gao Y."/>
            <person name="Hammerbacher A."/>
            <person name="Kikkert J.R."/>
            <person name="Li Y."/>
            <person name="Li H."/>
            <person name="Li K."/>
            <person name="Li Q."/>
            <person name="Liu X."/>
            <person name="Ma X."/>
            <person name="Naidoo K."/>
            <person name="Pethybridge S.J."/>
            <person name="Sun J."/>
            <person name="Steenkamp E.T."/>
            <person name="van der Nest M.A."/>
            <person name="van Wyk S."/>
            <person name="Wingfield M.J."/>
            <person name="Xiong C."/>
            <person name="Yue Q."/>
            <person name="Zhang X."/>
        </authorList>
    </citation>
    <scope>NUCLEOTIDE SEQUENCE [LARGE SCALE GENOMIC DNA]</scope>
    <source>
        <strain evidence="4 5">BP5796</strain>
    </source>
</reference>
<name>A0A3D8SZE2_9HELO</name>
<dbReference type="Proteomes" id="UP000256328">
    <property type="component" value="Unassembled WGS sequence"/>
</dbReference>
<dbReference type="InterPro" id="IPR036291">
    <property type="entry name" value="NAD(P)-bd_dom_sf"/>
</dbReference>
<dbReference type="AlphaFoldDB" id="A0A3D8SZE2"/>
<evidence type="ECO:0000313" key="5">
    <source>
        <dbReference type="Proteomes" id="UP000256328"/>
    </source>
</evidence>
<evidence type="ECO:0000313" key="4">
    <source>
        <dbReference type="EMBL" id="RDW91666.1"/>
    </source>
</evidence>
<proteinExistence type="predicted"/>
<gene>
    <name evidence="4" type="ORF">BP5796_02831</name>
</gene>
<dbReference type="OrthoDB" id="9974981at2759"/>
<dbReference type="GO" id="GO:0016491">
    <property type="term" value="F:oxidoreductase activity"/>
    <property type="evidence" value="ECO:0007669"/>
    <property type="project" value="UniProtKB-KW"/>
</dbReference>
<dbReference type="CDD" id="cd05259">
    <property type="entry name" value="PCBER_SDR_a"/>
    <property type="match status" value="1"/>
</dbReference>
<keyword evidence="2" id="KW-0560">Oxidoreductase</keyword>
<evidence type="ECO:0000256" key="1">
    <source>
        <dbReference type="ARBA" id="ARBA00022857"/>
    </source>
</evidence>
<dbReference type="InterPro" id="IPR045312">
    <property type="entry name" value="PCBER-like"/>
</dbReference>
<dbReference type="PANTHER" id="PTHR47706">
    <property type="entry name" value="NMRA-LIKE FAMILY PROTEIN"/>
    <property type="match status" value="1"/>
</dbReference>
<feature type="domain" description="NmrA-like" evidence="3">
    <location>
        <begin position="6"/>
        <end position="221"/>
    </location>
</feature>
<organism evidence="4 5">
    <name type="scientific">Coleophoma crateriformis</name>
    <dbReference type="NCBI Taxonomy" id="565419"/>
    <lineage>
        <taxon>Eukaryota</taxon>
        <taxon>Fungi</taxon>
        <taxon>Dikarya</taxon>
        <taxon>Ascomycota</taxon>
        <taxon>Pezizomycotina</taxon>
        <taxon>Leotiomycetes</taxon>
        <taxon>Helotiales</taxon>
        <taxon>Dermateaceae</taxon>
        <taxon>Coleophoma</taxon>
    </lineage>
</organism>
<keyword evidence="5" id="KW-1185">Reference proteome</keyword>
<evidence type="ECO:0000259" key="3">
    <source>
        <dbReference type="Pfam" id="PF05368"/>
    </source>
</evidence>
<dbReference type="SUPFAM" id="SSF51735">
    <property type="entry name" value="NAD(P)-binding Rossmann-fold domains"/>
    <property type="match status" value="1"/>
</dbReference>
<comment type="caution">
    <text evidence="4">The sequence shown here is derived from an EMBL/GenBank/DDBJ whole genome shotgun (WGS) entry which is preliminary data.</text>
</comment>
<dbReference type="EMBL" id="PDLN01000003">
    <property type="protein sequence ID" value="RDW91666.1"/>
    <property type="molecule type" value="Genomic_DNA"/>
</dbReference>
<dbReference type="Gene3D" id="3.40.50.720">
    <property type="entry name" value="NAD(P)-binding Rossmann-like Domain"/>
    <property type="match status" value="1"/>
</dbReference>
<dbReference type="PANTHER" id="PTHR47706:SF1">
    <property type="entry name" value="CIPA-LIKE, PUTATIVE (AFU_ORTHOLOGUE AFUA_1G12460)-RELATED"/>
    <property type="match status" value="1"/>
</dbReference>
<dbReference type="Gene3D" id="3.90.25.10">
    <property type="entry name" value="UDP-galactose 4-epimerase, domain 1"/>
    <property type="match status" value="1"/>
</dbReference>
<dbReference type="Pfam" id="PF05368">
    <property type="entry name" value="NmrA"/>
    <property type="match status" value="1"/>
</dbReference>
<protein>
    <recommendedName>
        <fullName evidence="3">NmrA-like domain-containing protein</fullName>
    </recommendedName>
</protein>
<accession>A0A3D8SZE2</accession>
<dbReference type="InterPro" id="IPR008030">
    <property type="entry name" value="NmrA-like"/>
</dbReference>
<evidence type="ECO:0000256" key="2">
    <source>
        <dbReference type="ARBA" id="ARBA00023002"/>
    </source>
</evidence>